<dbReference type="EMBL" id="CP120627">
    <property type="protein sequence ID" value="WEW56534.1"/>
    <property type="molecule type" value="Genomic_DNA"/>
</dbReference>
<sequence length="574" mass="62715">MTENIPVVILDESDEEVKFLSASPCKTRTPTPADTKGTAPESAPASSLAEALGNDSKDQSVASNSTVTEESNSKADKESASQNEVKVLGAKISTSVSGEIVKAEQPVSPTVSEASPFNAKFFLDLADAIALSFPYHQFAEEHGCTIGDVNDALLATIVGPLMSGKVVEDHSQIEKVGRSMIDKWRERYLAMQRKLEKESNGKHFPMEFEEILVAASYGAETYWKTRPGKRDQSASDGIRKTESIKGDDVVKIQQVNKEENDVEKGNNDEGIENTAHAEVQQSLEKNSRATPTSSNELKRALEAESVDPEAKATSNDEGIENTAHAEIQQSVETNPRATPPSSNNLKRACEAEFVDLEAKAISNDDGIENTAHAEVQQSLEKNSRATPPSSNELKRAREAESVDLEAKATSQSTQIDPPSPPKKLKSSPPETATKPAAVRPEKSKKPFKPFFLPLDLDSETPTANSSSPAKRPRRKVWRDCVGSYHDVVPSDEPAITGYWGPFGRMLESGEIKVTIGPNGKRIFRLNKPEVEEESAREDDDFWSTADSDFTDNFEALVDEGDEEAVVPDEFDYVE</sequence>
<feature type="region of interest" description="Disordered" evidence="1">
    <location>
        <begin position="300"/>
        <end position="348"/>
    </location>
</feature>
<feature type="compositionally biased region" description="Basic and acidic residues" evidence="1">
    <location>
        <begin position="249"/>
        <end position="267"/>
    </location>
</feature>
<feature type="compositionally biased region" description="Polar residues" evidence="1">
    <location>
        <begin position="375"/>
        <end position="391"/>
    </location>
</feature>
<dbReference type="AlphaFoldDB" id="A0AAF0IJ74"/>
<feature type="compositionally biased region" description="Polar residues" evidence="1">
    <location>
        <begin position="459"/>
        <end position="468"/>
    </location>
</feature>
<dbReference type="Proteomes" id="UP001219355">
    <property type="component" value="Chromosome 1"/>
</dbReference>
<gene>
    <name evidence="2" type="ORF">PRK78_001980</name>
</gene>
<feature type="compositionally biased region" description="Polar residues" evidence="1">
    <location>
        <begin position="327"/>
        <end position="345"/>
    </location>
</feature>
<keyword evidence="3" id="KW-1185">Reference proteome</keyword>
<feature type="compositionally biased region" description="Low complexity" evidence="1">
    <location>
        <begin position="39"/>
        <end position="52"/>
    </location>
</feature>
<feature type="region of interest" description="Disordered" evidence="1">
    <location>
        <begin position="21"/>
        <end position="84"/>
    </location>
</feature>
<feature type="region of interest" description="Disordered" evidence="1">
    <location>
        <begin position="249"/>
        <end position="271"/>
    </location>
</feature>
<accession>A0AAF0IJ74</accession>
<protein>
    <submittedName>
        <fullName evidence="2">Uncharacterized protein</fullName>
    </submittedName>
</protein>
<evidence type="ECO:0000256" key="1">
    <source>
        <dbReference type="SAM" id="MobiDB-lite"/>
    </source>
</evidence>
<name>A0AAF0IJ74_9EURO</name>
<proteinExistence type="predicted"/>
<evidence type="ECO:0000313" key="3">
    <source>
        <dbReference type="Proteomes" id="UP001219355"/>
    </source>
</evidence>
<feature type="compositionally biased region" description="Polar residues" evidence="1">
    <location>
        <begin position="59"/>
        <end position="70"/>
    </location>
</feature>
<evidence type="ECO:0000313" key="2">
    <source>
        <dbReference type="EMBL" id="WEW56534.1"/>
    </source>
</evidence>
<feature type="region of interest" description="Disordered" evidence="1">
    <location>
        <begin position="362"/>
        <end position="475"/>
    </location>
</feature>
<feature type="compositionally biased region" description="Basic and acidic residues" evidence="1">
    <location>
        <begin position="392"/>
        <end position="406"/>
    </location>
</feature>
<reference evidence="2" key="1">
    <citation type="submission" date="2023-03" db="EMBL/GenBank/DDBJ databases">
        <title>Emydomyces testavorans Genome Sequence.</title>
        <authorList>
            <person name="Hoyer L."/>
        </authorList>
    </citation>
    <scope>NUCLEOTIDE SEQUENCE</scope>
    <source>
        <strain evidence="2">16-2883</strain>
    </source>
</reference>
<organism evidence="2 3">
    <name type="scientific">Emydomyces testavorans</name>
    <dbReference type="NCBI Taxonomy" id="2070801"/>
    <lineage>
        <taxon>Eukaryota</taxon>
        <taxon>Fungi</taxon>
        <taxon>Dikarya</taxon>
        <taxon>Ascomycota</taxon>
        <taxon>Pezizomycotina</taxon>
        <taxon>Eurotiomycetes</taxon>
        <taxon>Eurotiomycetidae</taxon>
        <taxon>Onygenales</taxon>
        <taxon>Nannizziopsiaceae</taxon>
        <taxon>Emydomyces</taxon>
    </lineage>
</organism>